<proteinExistence type="predicted"/>
<reference evidence="1" key="1">
    <citation type="submission" date="2024-11" db="EMBL/GenBank/DDBJ databases">
        <title>Description of Massilia orientalis sp. nov., isolated from rhizosphere soil of Ageratina adenophora.</title>
        <authorList>
            <person name="Wang Y."/>
        </authorList>
    </citation>
    <scope>NUCLEOTIDE SEQUENCE</scope>
    <source>
        <strain evidence="1">YIM B02787</strain>
    </source>
</reference>
<comment type="caution">
    <text evidence="1">The sequence shown here is derived from an EMBL/GenBank/DDBJ whole genome shotgun (WGS) entry which is preliminary data.</text>
</comment>
<sequence length="137" mass="15067">MAQFNPSSKHPARALQAWIILVGAARNRQTLTYEGLSVKMYQKKAAGVLDKILGHVAFYCIQQGLPPLTSIVVGKGRGTPGQDIPLDIAALDGERERVYTYDWYDEYPPTPDQLAAALQAGTAPPVKLPRARPRRVK</sequence>
<accession>A0ACC7MD86</accession>
<dbReference type="EMBL" id="JASNRB020000013">
    <property type="protein sequence ID" value="MFJ1470078.1"/>
    <property type="molecule type" value="Genomic_DNA"/>
</dbReference>
<keyword evidence="2" id="KW-1185">Reference proteome</keyword>
<protein>
    <submittedName>
        <fullName evidence="1">Uncharacterized protein</fullName>
    </submittedName>
</protein>
<name>A0ACC7MD86_9BURK</name>
<evidence type="ECO:0000313" key="1">
    <source>
        <dbReference type="EMBL" id="MFJ1470078.1"/>
    </source>
</evidence>
<evidence type="ECO:0000313" key="2">
    <source>
        <dbReference type="Proteomes" id="UP001168096"/>
    </source>
</evidence>
<dbReference type="Proteomes" id="UP001168096">
    <property type="component" value="Unassembled WGS sequence"/>
</dbReference>
<gene>
    <name evidence="1" type="ORF">QPK29_020385</name>
</gene>
<organism evidence="1 2">
    <name type="scientific">Massilia orientalis</name>
    <dbReference type="NCBI Taxonomy" id="3050128"/>
    <lineage>
        <taxon>Bacteria</taxon>
        <taxon>Pseudomonadati</taxon>
        <taxon>Pseudomonadota</taxon>
        <taxon>Betaproteobacteria</taxon>
        <taxon>Burkholderiales</taxon>
        <taxon>Oxalobacteraceae</taxon>
        <taxon>Telluria group</taxon>
        <taxon>Massilia</taxon>
    </lineage>
</organism>